<dbReference type="InterPro" id="IPR036236">
    <property type="entry name" value="Znf_C2H2_sf"/>
</dbReference>
<feature type="domain" description="C2H2-type" evidence="10">
    <location>
        <begin position="141"/>
        <end position="163"/>
    </location>
</feature>
<dbReference type="SUPFAM" id="SSF57667">
    <property type="entry name" value="beta-beta-alpha zinc fingers"/>
    <property type="match status" value="1"/>
</dbReference>
<accession>A0A059D5V8</accession>
<name>A0A059D5V8_EUCGR</name>
<dbReference type="InterPro" id="IPR013087">
    <property type="entry name" value="Znf_C2H2_type"/>
</dbReference>
<evidence type="ECO:0000259" key="10">
    <source>
        <dbReference type="PROSITE" id="PS50157"/>
    </source>
</evidence>
<keyword evidence="3" id="KW-0677">Repeat</keyword>
<dbReference type="OMA" id="MENDDQI"/>
<gene>
    <name evidence="11" type="ORF">EUGRSUZ_B02391</name>
</gene>
<comment type="subcellular location">
    <subcellularLocation>
        <location evidence="1">Nucleus</location>
    </subcellularLocation>
</comment>
<sequence length="221" mass="24439">MPDFPRDSRAFSSLQLSIIPPDSASKRRNQKNQTPRFHILYYRIPEMVKRDREDTEVEALARANCLMLLSRVGESTDSASPDRKSHPTERMFACKTCNREFSSFQALGGHKASHKKQKLISGDLFHLGHAADSSPAKPKTHECSICGLDFPMGQALGGHMRKHRAAMLESLAAAAAKPVLVLKKSNSKRVTGLDLNSLPMEDDLTLRLGKVAPPLVLDLVL</sequence>
<dbReference type="Pfam" id="PF13912">
    <property type="entry name" value="zf-C2H2_6"/>
    <property type="match status" value="2"/>
</dbReference>
<evidence type="ECO:0000256" key="3">
    <source>
        <dbReference type="ARBA" id="ARBA00022737"/>
    </source>
</evidence>
<keyword evidence="4 9" id="KW-0863">Zinc-finger</keyword>
<evidence type="ECO:0000256" key="1">
    <source>
        <dbReference type="ARBA" id="ARBA00004123"/>
    </source>
</evidence>
<dbReference type="Gramene" id="KCW85605">
    <property type="protein sequence ID" value="KCW85605"/>
    <property type="gene ID" value="EUGRSUZ_B02391"/>
</dbReference>
<dbReference type="PROSITE" id="PS00028">
    <property type="entry name" value="ZINC_FINGER_C2H2_1"/>
    <property type="match status" value="2"/>
</dbReference>
<dbReference type="InParanoid" id="A0A059D5V8"/>
<protein>
    <recommendedName>
        <fullName evidence="10">C2H2-type domain-containing protein</fullName>
    </recommendedName>
</protein>
<dbReference type="GO" id="GO:0008270">
    <property type="term" value="F:zinc ion binding"/>
    <property type="evidence" value="ECO:0007669"/>
    <property type="project" value="UniProtKB-KW"/>
</dbReference>
<evidence type="ECO:0000256" key="7">
    <source>
        <dbReference type="ARBA" id="ARBA00023163"/>
    </source>
</evidence>
<dbReference type="GO" id="GO:0010200">
    <property type="term" value="P:response to chitin"/>
    <property type="evidence" value="ECO:0000318"/>
    <property type="project" value="GO_Central"/>
</dbReference>
<evidence type="ECO:0000256" key="9">
    <source>
        <dbReference type="PROSITE-ProRule" id="PRU00042"/>
    </source>
</evidence>
<keyword evidence="2" id="KW-0479">Metal-binding</keyword>
<feature type="domain" description="C2H2-type" evidence="10">
    <location>
        <begin position="92"/>
        <end position="119"/>
    </location>
</feature>
<organism evidence="11">
    <name type="scientific">Eucalyptus grandis</name>
    <name type="common">Flooded gum</name>
    <dbReference type="NCBI Taxonomy" id="71139"/>
    <lineage>
        <taxon>Eukaryota</taxon>
        <taxon>Viridiplantae</taxon>
        <taxon>Streptophyta</taxon>
        <taxon>Embryophyta</taxon>
        <taxon>Tracheophyta</taxon>
        <taxon>Spermatophyta</taxon>
        <taxon>Magnoliopsida</taxon>
        <taxon>eudicotyledons</taxon>
        <taxon>Gunneridae</taxon>
        <taxon>Pentapetalae</taxon>
        <taxon>rosids</taxon>
        <taxon>malvids</taxon>
        <taxon>Myrtales</taxon>
        <taxon>Myrtaceae</taxon>
        <taxon>Myrtoideae</taxon>
        <taxon>Eucalypteae</taxon>
        <taxon>Eucalyptus</taxon>
    </lineage>
</organism>
<dbReference type="EMBL" id="KK198754">
    <property type="protein sequence ID" value="KCW85605.1"/>
    <property type="molecule type" value="Genomic_DNA"/>
</dbReference>
<dbReference type="PANTHER" id="PTHR26374:SF379">
    <property type="entry name" value="ZINC FINGER PROTEIN ZAT12"/>
    <property type="match status" value="1"/>
</dbReference>
<dbReference type="Gene3D" id="3.30.160.60">
    <property type="entry name" value="Classic Zinc Finger"/>
    <property type="match status" value="1"/>
</dbReference>
<evidence type="ECO:0000256" key="8">
    <source>
        <dbReference type="ARBA" id="ARBA00023242"/>
    </source>
</evidence>
<dbReference type="GO" id="GO:0006950">
    <property type="term" value="P:response to stress"/>
    <property type="evidence" value="ECO:0000318"/>
    <property type="project" value="GO_Central"/>
</dbReference>
<dbReference type="PROSITE" id="PS50157">
    <property type="entry name" value="ZINC_FINGER_C2H2_2"/>
    <property type="match status" value="2"/>
</dbReference>
<reference evidence="11" key="1">
    <citation type="submission" date="2013-07" db="EMBL/GenBank/DDBJ databases">
        <title>The genome of Eucalyptus grandis.</title>
        <authorList>
            <person name="Schmutz J."/>
            <person name="Hayes R."/>
            <person name="Myburg A."/>
            <person name="Tuskan G."/>
            <person name="Grattapaglia D."/>
            <person name="Rokhsar D.S."/>
        </authorList>
    </citation>
    <scope>NUCLEOTIDE SEQUENCE</scope>
    <source>
        <tissue evidence="11">Leaf extractions</tissue>
    </source>
</reference>
<keyword evidence="8" id="KW-0539">Nucleus</keyword>
<dbReference type="GO" id="GO:0005634">
    <property type="term" value="C:nucleus"/>
    <property type="evidence" value="ECO:0007669"/>
    <property type="project" value="UniProtKB-SubCell"/>
</dbReference>
<keyword evidence="6" id="KW-0805">Transcription regulation</keyword>
<evidence type="ECO:0000256" key="5">
    <source>
        <dbReference type="ARBA" id="ARBA00022833"/>
    </source>
</evidence>
<dbReference type="SMART" id="SM00355">
    <property type="entry name" value="ZnF_C2H2"/>
    <property type="match status" value="2"/>
</dbReference>
<keyword evidence="5" id="KW-0862">Zinc</keyword>
<dbReference type="eggNOG" id="KOG1721">
    <property type="taxonomic scope" value="Eukaryota"/>
</dbReference>
<keyword evidence="7" id="KW-0804">Transcription</keyword>
<proteinExistence type="predicted"/>
<evidence type="ECO:0000313" key="11">
    <source>
        <dbReference type="EMBL" id="KCW85605.1"/>
    </source>
</evidence>
<dbReference type="AlphaFoldDB" id="A0A059D5V8"/>
<evidence type="ECO:0000256" key="2">
    <source>
        <dbReference type="ARBA" id="ARBA00022723"/>
    </source>
</evidence>
<dbReference type="STRING" id="71139.A0A059D5V8"/>
<dbReference type="PANTHER" id="PTHR26374">
    <property type="entry name" value="ZINC FINGER PROTEIN ZAT5"/>
    <property type="match status" value="1"/>
</dbReference>
<evidence type="ECO:0000256" key="6">
    <source>
        <dbReference type="ARBA" id="ARBA00023015"/>
    </source>
</evidence>
<evidence type="ECO:0000256" key="4">
    <source>
        <dbReference type="ARBA" id="ARBA00022771"/>
    </source>
</evidence>